<feature type="domain" description="DUF7282" evidence="2">
    <location>
        <begin position="40"/>
        <end position="150"/>
    </location>
</feature>
<dbReference type="AlphaFoldDB" id="A0A4R6TQR9"/>
<dbReference type="PROSITE" id="PS51257">
    <property type="entry name" value="PROKAR_LIPOPROTEIN"/>
    <property type="match status" value="1"/>
</dbReference>
<proteinExistence type="predicted"/>
<reference evidence="3 4" key="1">
    <citation type="submission" date="2019-03" db="EMBL/GenBank/DDBJ databases">
        <title>Genomic Encyclopedia of Archaeal and Bacterial Type Strains, Phase II (KMG-II): from individual species to whole genera.</title>
        <authorList>
            <person name="Goeker M."/>
        </authorList>
    </citation>
    <scope>NUCLEOTIDE SEQUENCE [LARGE SCALE GENOMIC DNA]</scope>
    <source>
        <strain evidence="3 4">DSM 18435</strain>
    </source>
</reference>
<keyword evidence="4" id="KW-1185">Reference proteome</keyword>
<evidence type="ECO:0000256" key="1">
    <source>
        <dbReference type="SAM" id="SignalP"/>
    </source>
</evidence>
<feature type="domain" description="DUF7282" evidence="2">
    <location>
        <begin position="164"/>
        <end position="275"/>
    </location>
</feature>
<organism evidence="3 4">
    <name type="scientific">Zeaxanthinibacter enoshimensis</name>
    <dbReference type="NCBI Taxonomy" id="392009"/>
    <lineage>
        <taxon>Bacteria</taxon>
        <taxon>Pseudomonadati</taxon>
        <taxon>Bacteroidota</taxon>
        <taxon>Flavobacteriia</taxon>
        <taxon>Flavobacteriales</taxon>
        <taxon>Flavobacteriaceae</taxon>
        <taxon>Zeaxanthinibacter</taxon>
    </lineage>
</organism>
<keyword evidence="1" id="KW-0732">Signal</keyword>
<evidence type="ECO:0000259" key="2">
    <source>
        <dbReference type="Pfam" id="PF23951"/>
    </source>
</evidence>
<dbReference type="Pfam" id="PF23951">
    <property type="entry name" value="DUF7282"/>
    <property type="match status" value="4"/>
</dbReference>
<dbReference type="Proteomes" id="UP000295468">
    <property type="component" value="Unassembled WGS sequence"/>
</dbReference>
<feature type="chain" id="PRO_5020312189" description="DUF7282 domain-containing protein" evidence="1">
    <location>
        <begin position="27"/>
        <end position="516"/>
    </location>
</feature>
<sequence>MKHLQSFRSLALAGCVVMGLAFQSCSENDDNTDTRVEDFASFTVSDQTLSADNKLTIAQATFPEDGWIVIHPDNGSDAPDQSTNLNEPLLVSEAIATDIEVTLKDDVTIEDEQKLWVVLYKDDGTLGTFEYDGQSGLDMPYMNDDNQLLTASFIVNVDAEASGSFTAEDQDIEDNTLIVSSVTVDQNSWVVVHADNGEDGPVVPEIISEPVFLEAGTHNDVEVTLNNSANIKENDKLWIMLHADTGASAEYEFDGENGLDLPIEDAEGNIVTSSITALTVEAVASFEAADQVISQNTVVVSSASFNQDGWIVIHKDNGNGGPVVPEIVSEPTYVEAGTATDVEVQLDADYSFTDGETLWVMLHTDTGAEAVYEFDGNNGMDTPILDAEGNVVTSAVVISAASVTAADQAVTEGTVVIDEVVAAVDGWIVIHNEDGMGNITLPGIIGKAKVTAGVNTDVEIELDESVNITSGQKLFAMLHIEGENPDEYNFPGADIPEVFGFAVDNANVIVTEITVQ</sequence>
<comment type="caution">
    <text evidence="3">The sequence shown here is derived from an EMBL/GenBank/DDBJ whole genome shotgun (WGS) entry which is preliminary data.</text>
</comment>
<gene>
    <name evidence="3" type="ORF">CLV82_0480</name>
</gene>
<protein>
    <recommendedName>
        <fullName evidence="2">DUF7282 domain-containing protein</fullName>
    </recommendedName>
</protein>
<name>A0A4R6TQR9_9FLAO</name>
<evidence type="ECO:0000313" key="3">
    <source>
        <dbReference type="EMBL" id="TDQ32647.1"/>
    </source>
</evidence>
<feature type="signal peptide" evidence="1">
    <location>
        <begin position="1"/>
        <end position="26"/>
    </location>
</feature>
<dbReference type="EMBL" id="SNYI01000001">
    <property type="protein sequence ID" value="TDQ32647.1"/>
    <property type="molecule type" value="Genomic_DNA"/>
</dbReference>
<dbReference type="RefSeq" id="WP_133642691.1">
    <property type="nucleotide sequence ID" value="NZ_SNYI01000001.1"/>
</dbReference>
<evidence type="ECO:0000313" key="4">
    <source>
        <dbReference type="Proteomes" id="UP000295468"/>
    </source>
</evidence>
<feature type="domain" description="DUF7282" evidence="2">
    <location>
        <begin position="401"/>
        <end position="494"/>
    </location>
</feature>
<accession>A0A4R6TQR9</accession>
<dbReference type="InterPro" id="IPR055706">
    <property type="entry name" value="Slg1/2_DUF7282"/>
</dbReference>
<dbReference type="OrthoDB" id="1443059at2"/>
<feature type="domain" description="DUF7282" evidence="2">
    <location>
        <begin position="284"/>
        <end position="396"/>
    </location>
</feature>